<dbReference type="GO" id="GO:0008236">
    <property type="term" value="F:serine-type peptidase activity"/>
    <property type="evidence" value="ECO:0007669"/>
    <property type="project" value="InterPro"/>
</dbReference>
<feature type="domain" description="Peptidase S9 prolyl oligopeptidase catalytic" evidence="10">
    <location>
        <begin position="543"/>
        <end position="743"/>
    </location>
</feature>
<evidence type="ECO:0000256" key="2">
    <source>
        <dbReference type="ARBA" id="ARBA00010036"/>
    </source>
</evidence>
<dbReference type="InterPro" id="IPR002469">
    <property type="entry name" value="Peptidase_S9B_N"/>
</dbReference>
<evidence type="ECO:0000256" key="8">
    <source>
        <dbReference type="SAM" id="MobiDB-lite"/>
    </source>
</evidence>
<evidence type="ECO:0000256" key="7">
    <source>
        <dbReference type="SAM" id="Coils"/>
    </source>
</evidence>
<keyword evidence="4" id="KW-0325">Glycoprotein</keyword>
<comment type="subcellular location">
    <subcellularLocation>
        <location evidence="1">Cytoplasm</location>
        <location evidence="1">Cytoskeleton</location>
        <location evidence="1">Spindle</location>
    </subcellularLocation>
</comment>
<keyword evidence="7" id="KW-0175">Coiled coil</keyword>
<dbReference type="GO" id="GO:0005819">
    <property type="term" value="C:spindle"/>
    <property type="evidence" value="ECO:0007669"/>
    <property type="project" value="UniProtKB-SubCell"/>
</dbReference>
<reference evidence="14" key="1">
    <citation type="submission" date="2023-01" db="EMBL/GenBank/DDBJ databases">
        <title>Key to firefly adult light organ development and bioluminescence: homeobox transcription factors regulate luciferase expression and transportation to peroxisome.</title>
        <authorList>
            <person name="Fu X."/>
        </authorList>
    </citation>
    <scope>NUCLEOTIDE SEQUENCE [LARGE SCALE GENOMIC DNA]</scope>
</reference>
<feature type="domain" description="Hyaluronan-mediated motility receptor C-terminal" evidence="12">
    <location>
        <begin position="1432"/>
        <end position="1536"/>
    </location>
</feature>
<evidence type="ECO:0000259" key="12">
    <source>
        <dbReference type="Pfam" id="PF15908"/>
    </source>
</evidence>
<dbReference type="GO" id="GO:0006508">
    <property type="term" value="P:proteolysis"/>
    <property type="evidence" value="ECO:0007669"/>
    <property type="project" value="InterPro"/>
</dbReference>
<dbReference type="InterPro" id="IPR031794">
    <property type="entry name" value="HMMR_C"/>
</dbReference>
<feature type="region of interest" description="Disordered" evidence="8">
    <location>
        <begin position="848"/>
        <end position="869"/>
    </location>
</feature>
<feature type="compositionally biased region" description="Polar residues" evidence="8">
    <location>
        <begin position="1548"/>
        <end position="1559"/>
    </location>
</feature>
<evidence type="ECO:0000256" key="4">
    <source>
        <dbReference type="ARBA" id="ARBA00023180"/>
    </source>
</evidence>
<dbReference type="Pfam" id="PF00930">
    <property type="entry name" value="DPPIV_N"/>
    <property type="match status" value="1"/>
</dbReference>
<dbReference type="GO" id="GO:0005886">
    <property type="term" value="C:plasma membrane"/>
    <property type="evidence" value="ECO:0007669"/>
    <property type="project" value="TreeGrafter"/>
</dbReference>
<name>A0AAN7Q5E9_9COLE</name>
<keyword evidence="14" id="KW-1185">Reference proteome</keyword>
<dbReference type="PANTHER" id="PTHR11731:SF154">
    <property type="entry name" value="VENOM DIPEPTIDYL PEPTIDASE 4-LIKE PROTEIN"/>
    <property type="match status" value="1"/>
</dbReference>
<feature type="region of interest" description="Disordered" evidence="8">
    <location>
        <begin position="1530"/>
        <end position="1569"/>
    </location>
</feature>
<evidence type="ECO:0000313" key="13">
    <source>
        <dbReference type="EMBL" id="KAK4880655.1"/>
    </source>
</evidence>
<evidence type="ECO:0000256" key="9">
    <source>
        <dbReference type="SAM" id="SignalP"/>
    </source>
</evidence>
<comment type="caution">
    <text evidence="13">The sequence shown here is derived from an EMBL/GenBank/DDBJ whole genome shotgun (WGS) entry which is preliminary data.</text>
</comment>
<keyword evidence="3" id="KW-0963">Cytoplasm</keyword>
<feature type="coiled-coil region" evidence="7">
    <location>
        <begin position="901"/>
        <end position="935"/>
    </location>
</feature>
<evidence type="ECO:0000256" key="1">
    <source>
        <dbReference type="ARBA" id="ARBA00004186"/>
    </source>
</evidence>
<dbReference type="InterPro" id="IPR050278">
    <property type="entry name" value="Serine_Prot_S9B/DPPIV"/>
</dbReference>
<gene>
    <name evidence="13" type="ORF">RN001_008801</name>
</gene>
<feature type="coiled-coil region" evidence="7">
    <location>
        <begin position="1138"/>
        <end position="1197"/>
    </location>
</feature>
<accession>A0AAN7Q5E9</accession>
<protein>
    <recommendedName>
        <fullName evidence="6">Venom dipeptidyl peptidase 4</fullName>
    </recommendedName>
</protein>
<evidence type="ECO:0000256" key="6">
    <source>
        <dbReference type="ARBA" id="ARBA00072929"/>
    </source>
</evidence>
<evidence type="ECO:0000313" key="14">
    <source>
        <dbReference type="Proteomes" id="UP001353858"/>
    </source>
</evidence>
<evidence type="ECO:0000259" key="10">
    <source>
        <dbReference type="Pfam" id="PF00326"/>
    </source>
</evidence>
<dbReference type="SUPFAM" id="SSF82171">
    <property type="entry name" value="DPP6 N-terminal domain-like"/>
    <property type="match status" value="1"/>
</dbReference>
<dbReference type="SUPFAM" id="SSF53474">
    <property type="entry name" value="alpha/beta-Hydrolases"/>
    <property type="match status" value="1"/>
</dbReference>
<dbReference type="FunFam" id="3.40.50.1820:FF:000003">
    <property type="entry name" value="Dipeptidyl peptidase 4"/>
    <property type="match status" value="1"/>
</dbReference>
<dbReference type="Proteomes" id="UP001353858">
    <property type="component" value="Unassembled WGS sequence"/>
</dbReference>
<evidence type="ECO:0000256" key="3">
    <source>
        <dbReference type="ARBA" id="ARBA00022490"/>
    </source>
</evidence>
<dbReference type="GO" id="GO:0008239">
    <property type="term" value="F:dipeptidyl-peptidase activity"/>
    <property type="evidence" value="ECO:0007669"/>
    <property type="project" value="TreeGrafter"/>
</dbReference>
<dbReference type="Pfam" id="PF15908">
    <property type="entry name" value="HMMR_C"/>
    <property type="match status" value="1"/>
</dbReference>
<feature type="domain" description="Dipeptidylpeptidase IV N-terminal" evidence="11">
    <location>
        <begin position="89"/>
        <end position="453"/>
    </location>
</feature>
<organism evidence="13 14">
    <name type="scientific">Aquatica leii</name>
    <dbReference type="NCBI Taxonomy" id="1421715"/>
    <lineage>
        <taxon>Eukaryota</taxon>
        <taxon>Metazoa</taxon>
        <taxon>Ecdysozoa</taxon>
        <taxon>Arthropoda</taxon>
        <taxon>Hexapoda</taxon>
        <taxon>Insecta</taxon>
        <taxon>Pterygota</taxon>
        <taxon>Neoptera</taxon>
        <taxon>Endopterygota</taxon>
        <taxon>Coleoptera</taxon>
        <taxon>Polyphaga</taxon>
        <taxon>Elateriformia</taxon>
        <taxon>Elateroidea</taxon>
        <taxon>Lampyridae</taxon>
        <taxon>Luciolinae</taxon>
        <taxon>Aquatica</taxon>
    </lineage>
</organism>
<proteinExistence type="inferred from homology"/>
<feature type="signal peptide" evidence="9">
    <location>
        <begin position="1"/>
        <end position="18"/>
    </location>
</feature>
<dbReference type="InterPro" id="IPR029058">
    <property type="entry name" value="AB_hydrolase_fold"/>
</dbReference>
<dbReference type="InterPro" id="IPR001375">
    <property type="entry name" value="Peptidase_S9_cat"/>
</dbReference>
<evidence type="ECO:0000259" key="11">
    <source>
        <dbReference type="Pfam" id="PF00930"/>
    </source>
</evidence>
<evidence type="ECO:0000256" key="5">
    <source>
        <dbReference type="ARBA" id="ARBA00023212"/>
    </source>
</evidence>
<dbReference type="Pfam" id="PF00326">
    <property type="entry name" value="Peptidase_S9"/>
    <property type="match status" value="1"/>
</dbReference>
<keyword evidence="5" id="KW-0206">Cytoskeleton</keyword>
<keyword evidence="9" id="KW-0732">Signal</keyword>
<dbReference type="Gene3D" id="2.140.10.30">
    <property type="entry name" value="Dipeptidylpeptidase IV, N-terminal domain"/>
    <property type="match status" value="1"/>
</dbReference>
<dbReference type="EMBL" id="JARPUR010000003">
    <property type="protein sequence ID" value="KAK4880655.1"/>
    <property type="molecule type" value="Genomic_DNA"/>
</dbReference>
<sequence length="1569" mass="181138">MIFNGLVYLLTIFTSIYAELEPYTLEEFFDGTFKDKGWNGTWVSDSVFIAKNVFNDYYKVDVTTQSVELLIKAGDLRKFKKSYVTCANDCNYILIRHNTKAIFRHSTASQYTVYDIENKKRYDLHNKKHLQLVRWIPNNNGLVYVFDNNIYYAPTLADISQPKQITKDGDRGMVFNGIPDWVYEEEVLSSGSALWLSPSGKRLAFATFDDRDVMDYHYFIYGQPGNLSSQYPSIVSLKYPKAGTPNPIVSLKYVNLDDPVLKVTDLDIIPVDIVSSDHILSDVTWANNETVVATSLNRVQNIAVVVKCNVEIPICYKMYRSQQSKGWLDTETPKFLDNGERSIILSPESEGNDFFNHLSIVNGNDVTGRKRLTYGRRVILSIYGIDEKKNLVYYLATVPNKSYQEHVYGFDYKNNVEYCVTCIFVVPEAICGVSSAVFSKQFSYVTKICNGPGPRIVQIQNLKNGKYFTWEANDAVHKTLARKLKPIVKTLQVPLKNNLYATVRLLLPPELNESFGKKYPLIVNVYAGPNSNRVVDRYSSGVENYFVTKRNYIYAYIDARGSGRQGNRMLFEVYRRLGTVEIEDQIEITKFLLAKYQFIDENNVGIWGWSYGGFATLQALIKDTENIFKVGVAVAPVTSFLYYDSIYTERYMGLPSPDDNIEGYKNADVLTQIEGLRNKTFYLIHGNADDNVHYQQSMLLAKMLERADIMFYQQSYPDENHGLLRVRRHLYHTIDDFFYRSFHQHKKITLKNRKKLRSRNTYEEALEIEKLSVASFEKEVPQIRGPGKRKIKPSEKNRFSPPPALKDATPSPADYNLHLKCNSSSGTIPKSGRFVDQNPASSEISVVSNSNGEQIFRTPNPPKVIRHPLSRKPKPEILFQSTDDEVLKEKIVECTNKDLYIKELTEKIDKMKQELNCLKNKISQLVQDKNVLESTIEQQIKYKNKHEIVTGKLIEMTEILEQMKINNTTIKTENETNLINLLNNMETLKTLLNNLKKVQKNELENIVTEMKEFHQKEIQQLESDMLKTVSNMHNLIDEEKTNAEVRLNECKKMKEKEISNLKVKYQLLHDDFEAKVKQLSENHKEASILSEILMKEKCENIERGWKIKLEEIEAKAEASLRDYQSIVESNAIDNEIEKNKLLSDLTQQKKELELMQNINQKIKIDFELLQIEYKNLCAELSKIIIELNNTREEHSKEIQERDITVNQALHDKHLYELTIQKTHKTIDALKKRLMKSDHDVEQLKAELEPTEESKLEVEGKCNRLVDELEIVTSLYDVIEEKHELAVKEAERRILDVEEKLLCKKTTKNKKELNTVTDHLYKQEAINTKAQECLAISQSEIERLELLANEYSSKILTLESSCSDLEEQLISTKLQNAVIDENSTLKTVIELMQASENDLLNQLNDLKQQLKKTDVGLPNHNLNEMAQKLELLETENVKLRKTIQEQDGLIGPFRSCLQDYEKEYTMLLSEKENAEKEAKEIALKYAEILGHQNHKQKIKYMVDLKSQNIKLTDDKKQLEHKIRVQARLIEKLKTEKTTPKKKSQKNKENVGNASLNSSRVDSPGPLRELN</sequence>
<feature type="chain" id="PRO_5042888643" description="Venom dipeptidyl peptidase 4" evidence="9">
    <location>
        <begin position="19"/>
        <end position="1569"/>
    </location>
</feature>
<dbReference type="PANTHER" id="PTHR11731">
    <property type="entry name" value="PROTEASE FAMILY S9B,C DIPEPTIDYL-PEPTIDASE IV-RELATED"/>
    <property type="match status" value="1"/>
</dbReference>
<comment type="similarity">
    <text evidence="2">Belongs to the peptidase S9B family. DPPIV subfamily.</text>
</comment>
<dbReference type="Gene3D" id="3.40.50.1820">
    <property type="entry name" value="alpha/beta hydrolase"/>
    <property type="match status" value="1"/>
</dbReference>
<feature type="region of interest" description="Disordered" evidence="8">
    <location>
        <begin position="784"/>
        <end position="807"/>
    </location>
</feature>